<accession>A0A150PTE0</accession>
<reference evidence="1 2" key="1">
    <citation type="submission" date="2014-02" db="EMBL/GenBank/DDBJ databases">
        <title>The small core and large imbalanced accessory genome model reveals a collaborative survival strategy of Sorangium cellulosum strains in nature.</title>
        <authorList>
            <person name="Han K."/>
            <person name="Peng R."/>
            <person name="Blom J."/>
            <person name="Li Y.-Z."/>
        </authorList>
    </citation>
    <scope>NUCLEOTIDE SEQUENCE [LARGE SCALE GENOMIC DNA]</scope>
    <source>
        <strain evidence="1 2">So0157-18</strain>
    </source>
</reference>
<gene>
    <name evidence="1" type="ORF">BE04_13285</name>
</gene>
<evidence type="ECO:0000313" key="1">
    <source>
        <dbReference type="EMBL" id="KYF58985.1"/>
    </source>
</evidence>
<comment type="caution">
    <text evidence="1">The sequence shown here is derived from an EMBL/GenBank/DDBJ whole genome shotgun (WGS) entry which is preliminary data.</text>
</comment>
<sequence length="158" mass="17557">MAGAFRDYAVLKLGDVCPNGSTSFQRYLDTADDMKMDAIEMTPNTTIENPNIRSYHQARTGTNLEFCFFRSGTAAAMTKFPNFAQLAYGVFARTLPGSRQNGWIKIHEEEDNNLSSNTYAADCTTANGCAWGIHDMVMDTTSDADVTRFHLMQAYPNP</sequence>
<evidence type="ECO:0000313" key="2">
    <source>
        <dbReference type="Proteomes" id="UP000075604"/>
    </source>
</evidence>
<organism evidence="1 2">
    <name type="scientific">Sorangium cellulosum</name>
    <name type="common">Polyangium cellulosum</name>
    <dbReference type="NCBI Taxonomy" id="56"/>
    <lineage>
        <taxon>Bacteria</taxon>
        <taxon>Pseudomonadati</taxon>
        <taxon>Myxococcota</taxon>
        <taxon>Polyangia</taxon>
        <taxon>Polyangiales</taxon>
        <taxon>Polyangiaceae</taxon>
        <taxon>Sorangium</taxon>
    </lineage>
</organism>
<proteinExistence type="predicted"/>
<dbReference type="Proteomes" id="UP000075604">
    <property type="component" value="Unassembled WGS sequence"/>
</dbReference>
<name>A0A150PTE0_SORCE</name>
<dbReference type="EMBL" id="JELX01001445">
    <property type="protein sequence ID" value="KYF58985.1"/>
    <property type="molecule type" value="Genomic_DNA"/>
</dbReference>
<dbReference type="AlphaFoldDB" id="A0A150PTE0"/>
<protein>
    <submittedName>
        <fullName evidence="1">Uncharacterized protein</fullName>
    </submittedName>
</protein>